<evidence type="ECO:0000313" key="2">
    <source>
        <dbReference type="Proteomes" id="UP000244722"/>
    </source>
</evidence>
<dbReference type="STRING" id="42251.A0A2T6ZS34"/>
<dbReference type="EMBL" id="NESQ01000124">
    <property type="protein sequence ID" value="PUU78302.1"/>
    <property type="molecule type" value="Genomic_DNA"/>
</dbReference>
<keyword evidence="2" id="KW-1185">Reference proteome</keyword>
<organism evidence="1 2">
    <name type="scientific">Tuber borchii</name>
    <name type="common">White truffle</name>
    <dbReference type="NCBI Taxonomy" id="42251"/>
    <lineage>
        <taxon>Eukaryota</taxon>
        <taxon>Fungi</taxon>
        <taxon>Dikarya</taxon>
        <taxon>Ascomycota</taxon>
        <taxon>Pezizomycotina</taxon>
        <taxon>Pezizomycetes</taxon>
        <taxon>Pezizales</taxon>
        <taxon>Tuberaceae</taxon>
        <taxon>Tuber</taxon>
    </lineage>
</organism>
<proteinExistence type="predicted"/>
<protein>
    <recommendedName>
        <fullName evidence="3">Winged helix-turn helix domain-containing protein</fullName>
    </recommendedName>
</protein>
<dbReference type="AlphaFoldDB" id="A0A2T6ZS34"/>
<accession>A0A2T6ZS34</accession>
<evidence type="ECO:0000313" key="1">
    <source>
        <dbReference type="EMBL" id="PUU78302.1"/>
    </source>
</evidence>
<gene>
    <name evidence="1" type="ORF">B9Z19DRAFT_1127013</name>
</gene>
<reference evidence="1 2" key="1">
    <citation type="submission" date="2017-04" db="EMBL/GenBank/DDBJ databases">
        <title>Draft genome sequence of Tuber borchii Vittad., a whitish edible truffle.</title>
        <authorList>
            <consortium name="DOE Joint Genome Institute"/>
            <person name="Murat C."/>
            <person name="Kuo A."/>
            <person name="Barry K.W."/>
            <person name="Clum A."/>
            <person name="Dockter R.B."/>
            <person name="Fauchery L."/>
            <person name="Iotti M."/>
            <person name="Kohler A."/>
            <person name="Labutti K."/>
            <person name="Lindquist E.A."/>
            <person name="Lipzen A."/>
            <person name="Ohm R.A."/>
            <person name="Wang M."/>
            <person name="Grigoriev I.V."/>
            <person name="Zambonelli A."/>
            <person name="Martin F.M."/>
        </authorList>
    </citation>
    <scope>NUCLEOTIDE SEQUENCE [LARGE SCALE GENOMIC DNA]</scope>
    <source>
        <strain evidence="1 2">Tbo3840</strain>
    </source>
</reference>
<name>A0A2T6ZS34_TUBBO</name>
<evidence type="ECO:0008006" key="3">
    <source>
        <dbReference type="Google" id="ProtNLM"/>
    </source>
</evidence>
<dbReference type="OrthoDB" id="3047997at2759"/>
<comment type="caution">
    <text evidence="1">The sequence shown here is derived from an EMBL/GenBank/DDBJ whole genome shotgun (WGS) entry which is preliminary data.</text>
</comment>
<sequence length="257" mass="29905">MISRGVEISIAGGVEEMNGERQIKEATPNALRVQKFRDKQAAMNISPAVPALAPLVITAMPDQQQPISLHEEIHLDLKRWLRCRMFTAKACRRQLTAFGLAKAIAAYWKESIDEDNIANWSVNNVDSEVQRTIGSRTARRWLHKLGFNYKEYRKGVYNDRHQREDVKAYRDHIFLPRISAYPDEFLLRDENLQEIPKPLHLSSIIQPLILVTQYEYTFNSNNRRHYIWVHPEHQPLHKKGHGQGLYESDFLTPLGRL</sequence>
<dbReference type="Proteomes" id="UP000244722">
    <property type="component" value="Unassembled WGS sequence"/>
</dbReference>